<accession>A0ACC0V5D3</accession>
<keyword evidence="2" id="KW-1185">Reference proteome</keyword>
<dbReference type="EMBL" id="CM047942">
    <property type="protein sequence ID" value="KAI9901131.1"/>
    <property type="molecule type" value="Genomic_DNA"/>
</dbReference>
<evidence type="ECO:0000313" key="2">
    <source>
        <dbReference type="Proteomes" id="UP001163324"/>
    </source>
</evidence>
<name>A0ACC0V5D3_9HYPO</name>
<gene>
    <name evidence="1" type="ORF">N3K66_002948</name>
</gene>
<dbReference type="Proteomes" id="UP001163324">
    <property type="component" value="Chromosome 3"/>
</dbReference>
<sequence>MPTSTIPPKAKPLPPGVYTPVVTLYGPPSPSDPSASQPVDLDAMRLHCRHLIASGMHGLVYLGTNGELPLLTSAERHAIISMASETALALKGPSYPVVAGISAPSTHETILNARSAASAGASFALLLPPSYWPKSLSPDALLQYYRDVATSSPIPIVVYNFPAVTSGTDLDSDQIAALAEHPNIVAVKLTCGNLGKLTRLTSRFSPAQFGVFGGSSDYLLPTLRSGGSGCVTGLGNVFPASVARGVYDAWARSTENGGQEEAASASAKKAQDAVANSEWACKKGLAMTKYGAWHFVGKGLGLDEAAFEMRRPYGPLGEAQKRWALETLGVLEGIEKELL</sequence>
<reference evidence="1" key="1">
    <citation type="submission" date="2022-10" db="EMBL/GenBank/DDBJ databases">
        <title>Complete Genome of Trichothecium roseum strain YXFP-22015, a Plant Pathogen Isolated from Citrus.</title>
        <authorList>
            <person name="Wang Y."/>
            <person name="Zhu L."/>
        </authorList>
    </citation>
    <scope>NUCLEOTIDE SEQUENCE</scope>
    <source>
        <strain evidence="1">YXFP-22015</strain>
    </source>
</reference>
<comment type="caution">
    <text evidence="1">The sequence shown here is derived from an EMBL/GenBank/DDBJ whole genome shotgun (WGS) entry which is preliminary data.</text>
</comment>
<evidence type="ECO:0000313" key="1">
    <source>
        <dbReference type="EMBL" id="KAI9901131.1"/>
    </source>
</evidence>
<proteinExistence type="predicted"/>
<organism evidence="1 2">
    <name type="scientific">Trichothecium roseum</name>
    <dbReference type="NCBI Taxonomy" id="47278"/>
    <lineage>
        <taxon>Eukaryota</taxon>
        <taxon>Fungi</taxon>
        <taxon>Dikarya</taxon>
        <taxon>Ascomycota</taxon>
        <taxon>Pezizomycotina</taxon>
        <taxon>Sordariomycetes</taxon>
        <taxon>Hypocreomycetidae</taxon>
        <taxon>Hypocreales</taxon>
        <taxon>Hypocreales incertae sedis</taxon>
        <taxon>Trichothecium</taxon>
    </lineage>
</organism>
<protein>
    <submittedName>
        <fullName evidence="1">Uncharacterized protein</fullName>
    </submittedName>
</protein>